<reference evidence="1" key="2">
    <citation type="journal article" date="2006" name="PLoS Pathog.">
        <title>New perspectives on host-parasite interplay by comparative transcriptomic and proteomic analyses of Schistosoma japonicum.</title>
        <authorList>
            <person name="Liu F."/>
            <person name="Lu J."/>
            <person name="Hu W."/>
            <person name="Wang S.Y."/>
            <person name="Cui S.J."/>
            <person name="Chi M."/>
            <person name="Yan Q."/>
            <person name="Wang X.R."/>
            <person name="Song H.D."/>
            <person name="Xu X.N."/>
            <person name="Wang J.J."/>
            <person name="Zhang X.L."/>
            <person name="Zhang X."/>
            <person name="Wang Z.Q."/>
            <person name="Xue C.L."/>
            <person name="Brindley P.J."/>
            <person name="McManus D.P."/>
            <person name="Yang P.Y."/>
            <person name="Feng Z."/>
            <person name="Chen Z."/>
            <person name="Han Z.G."/>
        </authorList>
    </citation>
    <scope>NUCLEOTIDE SEQUENCE</scope>
</reference>
<dbReference type="EMBL" id="AY813130">
    <property type="protein sequence ID" value="AAW24862.1"/>
    <property type="molecule type" value="mRNA"/>
</dbReference>
<protein>
    <submittedName>
        <fullName evidence="1">SJCHGC02893 protein</fullName>
    </submittedName>
</protein>
<organism evidence="1">
    <name type="scientific">Schistosoma japonicum</name>
    <name type="common">Blood fluke</name>
    <dbReference type="NCBI Taxonomy" id="6182"/>
    <lineage>
        <taxon>Eukaryota</taxon>
        <taxon>Metazoa</taxon>
        <taxon>Spiralia</taxon>
        <taxon>Lophotrochozoa</taxon>
        <taxon>Platyhelminthes</taxon>
        <taxon>Trematoda</taxon>
        <taxon>Digenea</taxon>
        <taxon>Strigeidida</taxon>
        <taxon>Schistosomatoidea</taxon>
        <taxon>Schistosomatidae</taxon>
        <taxon>Schistosoma</taxon>
    </lineage>
</organism>
<name>Q5DH44_SCHJA</name>
<dbReference type="AlphaFoldDB" id="Q5DH44"/>
<sequence>MNKSTSDVLKSPCFFSRNSGDLQELPRCCMLFESLIKKVVKKFSKQSECVDVESIPFNDNVNATTVKKVSKFEFSYRERMDLNSNRLTKSLDELSKQKDFQNMLRFNNISNVEYVASVQTIRHGVASKKLTSSPVTKVKTLVTIDIQPVFIRPKDPNGNVQKREFYAQSNLGVYYSTNKCCDVFKEFAQMSVPKDWENYVCTDVSDKILPWKGNKAILKVWSTLAFIYADERRLNNLTIAKNFTSNVRKGLNSTGVLLKNSFRGIKTKASVTHI</sequence>
<evidence type="ECO:0000313" key="1">
    <source>
        <dbReference type="EMBL" id="AAW24862.1"/>
    </source>
</evidence>
<reference evidence="1" key="1">
    <citation type="submission" date="2004-11" db="EMBL/GenBank/DDBJ databases">
        <title>The full-length cDNA sequences of Schistosoma japonicum genes.</title>
        <authorList>
            <person name="Han Z."/>
        </authorList>
    </citation>
    <scope>NUCLEOTIDE SEQUENCE</scope>
</reference>
<proteinExistence type="evidence at transcript level"/>
<accession>Q5DH44</accession>